<keyword evidence="1" id="KW-1133">Transmembrane helix</keyword>
<gene>
    <name evidence="2" type="ORF">GCM10008927_28850</name>
</gene>
<feature type="transmembrane region" description="Helical" evidence="1">
    <location>
        <begin position="66"/>
        <end position="89"/>
    </location>
</feature>
<dbReference type="EMBL" id="BMZF01000011">
    <property type="protein sequence ID" value="GHA61558.1"/>
    <property type="molecule type" value="Genomic_DNA"/>
</dbReference>
<name>A0ABQ3D6K6_9RHOB</name>
<evidence type="ECO:0000313" key="3">
    <source>
        <dbReference type="Proteomes" id="UP000634455"/>
    </source>
</evidence>
<evidence type="ECO:0000256" key="1">
    <source>
        <dbReference type="SAM" id="Phobius"/>
    </source>
</evidence>
<evidence type="ECO:0008006" key="4">
    <source>
        <dbReference type="Google" id="ProtNLM"/>
    </source>
</evidence>
<sequence length="147" mass="15548">MPTGAKLVAALTLMIVAYIASAVFMQSRVSEVNLMSSLLTGSAVIGFVTGWIVLGNEPGYGGIDSIAAGWRAIIVGVVAACFVYGLVVVTGHMADNLFSEPFAAVIAWIRISLTMMLRSFDPIVWVILFLGGAIAGRLTGIANKRWI</sequence>
<feature type="transmembrane region" description="Helical" evidence="1">
    <location>
        <begin position="6"/>
        <end position="25"/>
    </location>
</feature>
<keyword evidence="3" id="KW-1185">Reference proteome</keyword>
<comment type="caution">
    <text evidence="2">The sequence shown here is derived from an EMBL/GenBank/DDBJ whole genome shotgun (WGS) entry which is preliminary data.</text>
</comment>
<reference evidence="3" key="1">
    <citation type="journal article" date="2019" name="Int. J. Syst. Evol. Microbiol.">
        <title>The Global Catalogue of Microorganisms (GCM) 10K type strain sequencing project: providing services to taxonomists for standard genome sequencing and annotation.</title>
        <authorList>
            <consortium name="The Broad Institute Genomics Platform"/>
            <consortium name="The Broad Institute Genome Sequencing Center for Infectious Disease"/>
            <person name="Wu L."/>
            <person name="Ma J."/>
        </authorList>
    </citation>
    <scope>NUCLEOTIDE SEQUENCE [LARGE SCALE GENOMIC DNA]</scope>
    <source>
        <strain evidence="3">KCTC 32465</strain>
    </source>
</reference>
<accession>A0ABQ3D6K6</accession>
<feature type="transmembrane region" description="Helical" evidence="1">
    <location>
        <begin position="123"/>
        <end position="142"/>
    </location>
</feature>
<dbReference type="Proteomes" id="UP000634455">
    <property type="component" value="Unassembled WGS sequence"/>
</dbReference>
<organism evidence="2 3">
    <name type="scientific">Paramylibacter ulvae</name>
    <dbReference type="NCBI Taxonomy" id="1651968"/>
    <lineage>
        <taxon>Bacteria</taxon>
        <taxon>Pseudomonadati</taxon>
        <taxon>Pseudomonadota</taxon>
        <taxon>Alphaproteobacteria</taxon>
        <taxon>Rhodobacterales</taxon>
        <taxon>Paracoccaceae</taxon>
        <taxon>Paramylibacter</taxon>
    </lineage>
</organism>
<dbReference type="NCBIfam" id="NF033773">
    <property type="entry name" value="tellur_TrgA"/>
    <property type="match status" value="1"/>
</dbReference>
<proteinExistence type="predicted"/>
<keyword evidence="1" id="KW-0472">Membrane</keyword>
<keyword evidence="1" id="KW-0812">Transmembrane</keyword>
<protein>
    <recommendedName>
        <fullName evidence="4">Tellurite resistance protein</fullName>
    </recommendedName>
</protein>
<feature type="transmembrane region" description="Helical" evidence="1">
    <location>
        <begin position="32"/>
        <end position="54"/>
    </location>
</feature>
<evidence type="ECO:0000313" key="2">
    <source>
        <dbReference type="EMBL" id="GHA61558.1"/>
    </source>
</evidence>
<dbReference type="RefSeq" id="WP_189641448.1">
    <property type="nucleotide sequence ID" value="NZ_BMZF01000011.1"/>
</dbReference>
<dbReference type="InterPro" id="IPR047784">
    <property type="entry name" value="TrgA"/>
</dbReference>